<keyword evidence="3" id="KW-1003">Cell membrane</keyword>
<evidence type="ECO:0000256" key="1">
    <source>
        <dbReference type="ARBA" id="ARBA00004651"/>
    </source>
</evidence>
<organism evidence="9 10">
    <name type="scientific">Cohnella cellulosilytica</name>
    <dbReference type="NCBI Taxonomy" id="986710"/>
    <lineage>
        <taxon>Bacteria</taxon>
        <taxon>Bacillati</taxon>
        <taxon>Bacillota</taxon>
        <taxon>Bacilli</taxon>
        <taxon>Bacillales</taxon>
        <taxon>Paenibacillaceae</taxon>
        <taxon>Cohnella</taxon>
    </lineage>
</organism>
<dbReference type="Proteomes" id="UP001596378">
    <property type="component" value="Unassembled WGS sequence"/>
</dbReference>
<feature type="transmembrane region" description="Helical" evidence="7">
    <location>
        <begin position="143"/>
        <end position="163"/>
    </location>
</feature>
<keyword evidence="4 7" id="KW-0812">Transmembrane</keyword>
<evidence type="ECO:0000256" key="6">
    <source>
        <dbReference type="ARBA" id="ARBA00023136"/>
    </source>
</evidence>
<comment type="subcellular location">
    <subcellularLocation>
        <location evidence="1 7">Cell membrane</location>
        <topology evidence="1 7">Multi-pass membrane protein</topology>
    </subcellularLocation>
</comment>
<evidence type="ECO:0000256" key="3">
    <source>
        <dbReference type="ARBA" id="ARBA00022475"/>
    </source>
</evidence>
<proteinExistence type="inferred from homology"/>
<evidence type="ECO:0000313" key="9">
    <source>
        <dbReference type="EMBL" id="MFC7148187.1"/>
    </source>
</evidence>
<feature type="transmembrane region" description="Helical" evidence="7">
    <location>
        <begin position="71"/>
        <end position="96"/>
    </location>
</feature>
<dbReference type="EMBL" id="JBHTAI010000003">
    <property type="protein sequence ID" value="MFC7148187.1"/>
    <property type="molecule type" value="Genomic_DNA"/>
</dbReference>
<sequence>MTAKTWTKTPSYVLMILFGLVMVYPLLWVVSASFRSNADIYASLSLIPAEFRWDGFVEGWKGTGQLTFGTFLINSFLLVAPTVLGTLVSSTVVAYGFTRFDFALKKQLFALVIATLMLPQAVVIIPKYLLFKQLGWLDSYWPFIVPAFLGTYSFFIFMMVQFMRGLPKDLDESAKIDGCGSAGILLRVLVPLSGPALFSVGILQFIWLWNDFFNSLIYINSVSKFTAQLGLRMAIDSSGDIQWNQIMAMSLLTMLPCVLIFFMAQKHFVEGISTTGLKG</sequence>
<evidence type="ECO:0000256" key="7">
    <source>
        <dbReference type="RuleBase" id="RU363032"/>
    </source>
</evidence>
<name>A0ABW2F7L0_9BACL</name>
<feature type="transmembrane region" description="Helical" evidence="7">
    <location>
        <begin position="246"/>
        <end position="264"/>
    </location>
</feature>
<comment type="similarity">
    <text evidence="7">Belongs to the binding-protein-dependent transport system permease family.</text>
</comment>
<keyword evidence="10" id="KW-1185">Reference proteome</keyword>
<gene>
    <name evidence="9" type="ORF">ACFQMJ_06510</name>
</gene>
<keyword evidence="6 7" id="KW-0472">Membrane</keyword>
<feature type="transmembrane region" description="Helical" evidence="7">
    <location>
        <begin position="12"/>
        <end position="34"/>
    </location>
</feature>
<dbReference type="PROSITE" id="PS50928">
    <property type="entry name" value="ABC_TM1"/>
    <property type="match status" value="1"/>
</dbReference>
<evidence type="ECO:0000313" key="10">
    <source>
        <dbReference type="Proteomes" id="UP001596378"/>
    </source>
</evidence>
<evidence type="ECO:0000256" key="2">
    <source>
        <dbReference type="ARBA" id="ARBA00022448"/>
    </source>
</evidence>
<dbReference type="PANTHER" id="PTHR43744">
    <property type="entry name" value="ABC TRANSPORTER PERMEASE PROTEIN MG189-RELATED-RELATED"/>
    <property type="match status" value="1"/>
</dbReference>
<dbReference type="Pfam" id="PF00528">
    <property type="entry name" value="BPD_transp_1"/>
    <property type="match status" value="1"/>
</dbReference>
<feature type="transmembrane region" description="Helical" evidence="7">
    <location>
        <begin position="184"/>
        <end position="209"/>
    </location>
</feature>
<evidence type="ECO:0000256" key="5">
    <source>
        <dbReference type="ARBA" id="ARBA00022989"/>
    </source>
</evidence>
<evidence type="ECO:0000259" key="8">
    <source>
        <dbReference type="PROSITE" id="PS50928"/>
    </source>
</evidence>
<feature type="transmembrane region" description="Helical" evidence="7">
    <location>
        <begin position="108"/>
        <end position="131"/>
    </location>
</feature>
<dbReference type="InterPro" id="IPR035906">
    <property type="entry name" value="MetI-like_sf"/>
</dbReference>
<feature type="domain" description="ABC transmembrane type-1" evidence="8">
    <location>
        <begin position="72"/>
        <end position="264"/>
    </location>
</feature>
<keyword evidence="5 7" id="KW-1133">Transmembrane helix</keyword>
<dbReference type="Gene3D" id="1.10.3720.10">
    <property type="entry name" value="MetI-like"/>
    <property type="match status" value="1"/>
</dbReference>
<dbReference type="InterPro" id="IPR000515">
    <property type="entry name" value="MetI-like"/>
</dbReference>
<accession>A0ABW2F7L0</accession>
<comment type="caution">
    <text evidence="9">The sequence shown here is derived from an EMBL/GenBank/DDBJ whole genome shotgun (WGS) entry which is preliminary data.</text>
</comment>
<evidence type="ECO:0000256" key="4">
    <source>
        <dbReference type="ARBA" id="ARBA00022692"/>
    </source>
</evidence>
<protein>
    <submittedName>
        <fullName evidence="9">Carbohydrate ABC transporter permease</fullName>
    </submittedName>
</protein>
<reference evidence="10" key="1">
    <citation type="journal article" date="2019" name="Int. J. Syst. Evol. Microbiol.">
        <title>The Global Catalogue of Microorganisms (GCM) 10K type strain sequencing project: providing services to taxonomists for standard genome sequencing and annotation.</title>
        <authorList>
            <consortium name="The Broad Institute Genomics Platform"/>
            <consortium name="The Broad Institute Genome Sequencing Center for Infectious Disease"/>
            <person name="Wu L."/>
            <person name="Ma J."/>
        </authorList>
    </citation>
    <scope>NUCLEOTIDE SEQUENCE [LARGE SCALE GENOMIC DNA]</scope>
    <source>
        <strain evidence="10">KCTC 12907</strain>
    </source>
</reference>
<dbReference type="CDD" id="cd06261">
    <property type="entry name" value="TM_PBP2"/>
    <property type="match status" value="1"/>
</dbReference>
<dbReference type="SUPFAM" id="SSF161098">
    <property type="entry name" value="MetI-like"/>
    <property type="match status" value="1"/>
</dbReference>
<keyword evidence="2 7" id="KW-0813">Transport</keyword>
<dbReference type="RefSeq" id="WP_378048819.1">
    <property type="nucleotide sequence ID" value="NZ_JBHMDN010000018.1"/>
</dbReference>
<dbReference type="PANTHER" id="PTHR43744:SF6">
    <property type="entry name" value="ABC TRANSPORTER PERMEASE PROTEIN YESQ-RELATED"/>
    <property type="match status" value="1"/>
</dbReference>